<comment type="subcellular location">
    <subcellularLocation>
        <location evidence="6">Cell inner membrane</location>
        <topology evidence="6">Single-pass membrane protein</topology>
    </subcellularLocation>
</comment>
<dbReference type="InterPro" id="IPR052363">
    <property type="entry name" value="LPS_export_LptC"/>
</dbReference>
<evidence type="ECO:0000313" key="8">
    <source>
        <dbReference type="EMBL" id="MDB1122893.1"/>
    </source>
</evidence>
<keyword evidence="1 6" id="KW-1003">Cell membrane</keyword>
<evidence type="ECO:0000313" key="9">
    <source>
        <dbReference type="Proteomes" id="UP001210678"/>
    </source>
</evidence>
<keyword evidence="2 6" id="KW-0997">Cell inner membrane</keyword>
<evidence type="ECO:0000256" key="2">
    <source>
        <dbReference type="ARBA" id="ARBA00022519"/>
    </source>
</evidence>
<feature type="transmembrane region" description="Helical" evidence="6">
    <location>
        <begin position="6"/>
        <end position="23"/>
    </location>
</feature>
<name>A0ABT4YP33_9VIBR</name>
<gene>
    <name evidence="6 8" type="primary">lptC</name>
    <name evidence="8" type="ORF">PGX00_03995</name>
</gene>
<keyword evidence="4 6" id="KW-1133">Transmembrane helix</keyword>
<dbReference type="PANTHER" id="PTHR37481">
    <property type="entry name" value="LIPOPOLYSACCHARIDE EXPORT SYSTEM PROTEIN LPTC"/>
    <property type="match status" value="1"/>
</dbReference>
<dbReference type="RefSeq" id="WP_272133081.1">
    <property type="nucleotide sequence ID" value="NZ_JAQLOI010000001.1"/>
</dbReference>
<dbReference type="Gene3D" id="2.60.450.10">
    <property type="entry name" value="Lipopolysaccharide (LPS) transport protein A like domain"/>
    <property type="match status" value="1"/>
</dbReference>
<sequence>MSISRLLYTILILVAGYSAYYLFGVKDVEVIQISPNLELPALSGRDVDNASYNDYGVRSYRITSAYLDHYAVSGDTKFEYPVLYIYKDGELKEWEITADRGTLDKNHVLTLYDNVLAKNLLPDAGFDTMATDSLSIHLDNRDFWADNPVLLVGPTFENKGQAMKGNFGQNVATLLNHVQGRYETFTP</sequence>
<dbReference type="InterPro" id="IPR010664">
    <property type="entry name" value="LipoPS_assembly_LptC-rel"/>
</dbReference>
<organism evidence="8 9">
    <name type="scientific">Vibrio algarum</name>
    <dbReference type="NCBI Taxonomy" id="3020714"/>
    <lineage>
        <taxon>Bacteria</taxon>
        <taxon>Pseudomonadati</taxon>
        <taxon>Pseudomonadota</taxon>
        <taxon>Gammaproteobacteria</taxon>
        <taxon>Vibrionales</taxon>
        <taxon>Vibrionaceae</taxon>
        <taxon>Vibrio</taxon>
    </lineage>
</organism>
<evidence type="ECO:0000256" key="5">
    <source>
        <dbReference type="ARBA" id="ARBA00023136"/>
    </source>
</evidence>
<accession>A0ABT4YP33</accession>
<evidence type="ECO:0000256" key="1">
    <source>
        <dbReference type="ARBA" id="ARBA00022475"/>
    </source>
</evidence>
<dbReference type="EMBL" id="JAQLOI010000001">
    <property type="protein sequence ID" value="MDB1122893.1"/>
    <property type="molecule type" value="Genomic_DNA"/>
</dbReference>
<dbReference type="HAMAP" id="MF_01915">
    <property type="entry name" value="LPS_assembly_LptC"/>
    <property type="match status" value="1"/>
</dbReference>
<keyword evidence="9" id="KW-1185">Reference proteome</keyword>
<dbReference type="Pfam" id="PF06835">
    <property type="entry name" value="LptC"/>
    <property type="match status" value="1"/>
</dbReference>
<protein>
    <recommendedName>
        <fullName evidence="6 7">Lipopolysaccharide export system protein LptC</fullName>
    </recommendedName>
</protein>
<keyword evidence="5 6" id="KW-0472">Membrane</keyword>
<proteinExistence type="inferred from homology"/>
<dbReference type="PANTHER" id="PTHR37481:SF1">
    <property type="entry name" value="LIPOPOLYSACCHARIDE EXPORT SYSTEM PROTEIN LPTC"/>
    <property type="match status" value="1"/>
</dbReference>
<dbReference type="NCBIfam" id="TIGR04409">
    <property type="entry name" value="LptC_YrbK"/>
    <property type="match status" value="1"/>
</dbReference>
<comment type="function">
    <text evidence="7">Required for the translocation of lipopolysaccharide (LPS) from the inner membrane to the outer membrane.</text>
</comment>
<evidence type="ECO:0000256" key="4">
    <source>
        <dbReference type="ARBA" id="ARBA00022989"/>
    </source>
</evidence>
<dbReference type="Proteomes" id="UP001210678">
    <property type="component" value="Unassembled WGS sequence"/>
</dbReference>
<dbReference type="PIRSF" id="PIRSF028513">
    <property type="entry name" value="LptC"/>
    <property type="match status" value="1"/>
</dbReference>
<comment type="function">
    <text evidence="6">Involved in the assembly of lipopolysaccharide (LPS). Required for the translocation of LPS from the inner membrane to the outer membrane. Facilitates the transfer of LPS from the inner membrane to the periplasmic protein LptA. Could be a docking site for LptA.</text>
</comment>
<evidence type="ECO:0000256" key="3">
    <source>
        <dbReference type="ARBA" id="ARBA00022692"/>
    </source>
</evidence>
<comment type="caution">
    <text evidence="8">The sequence shown here is derived from an EMBL/GenBank/DDBJ whole genome shotgun (WGS) entry which is preliminary data.</text>
</comment>
<reference evidence="8 9" key="1">
    <citation type="submission" date="2023-01" db="EMBL/GenBank/DDBJ databases">
        <title>Vibrio sp. KJ40-1 sp.nov, isolated from marine algae.</title>
        <authorList>
            <person name="Butt M."/>
            <person name="Kim J.M.J."/>
            <person name="Jeon C.O.C."/>
        </authorList>
    </citation>
    <scope>NUCLEOTIDE SEQUENCE [LARGE SCALE GENOMIC DNA]</scope>
    <source>
        <strain evidence="8 9">KJ40-1</strain>
    </source>
</reference>
<comment type="similarity">
    <text evidence="6 7">Belongs to the LptC family.</text>
</comment>
<evidence type="ECO:0000256" key="6">
    <source>
        <dbReference type="HAMAP-Rule" id="MF_01915"/>
    </source>
</evidence>
<keyword evidence="3 6" id="KW-0812">Transmembrane</keyword>
<dbReference type="InterPro" id="IPR026265">
    <property type="entry name" value="LptC"/>
</dbReference>
<evidence type="ECO:0000256" key="7">
    <source>
        <dbReference type="PIRNR" id="PIRNR028513"/>
    </source>
</evidence>
<comment type="subunit">
    <text evidence="6">Component of the lipopolysaccharide transport and assembly complex. Interacts with LptA and the LptBFG transporter complex.</text>
</comment>